<comment type="caution">
    <text evidence="1">The sequence shown here is derived from an EMBL/GenBank/DDBJ whole genome shotgun (WGS) entry which is preliminary data.</text>
</comment>
<dbReference type="AlphaFoldDB" id="A0A9X1TP45"/>
<keyword evidence="2" id="KW-1185">Reference proteome</keyword>
<organism evidence="1 2">
    <name type="scientific">Dyadobacter chenwenxiniae</name>
    <dbReference type="NCBI Taxonomy" id="2906456"/>
    <lineage>
        <taxon>Bacteria</taxon>
        <taxon>Pseudomonadati</taxon>
        <taxon>Bacteroidota</taxon>
        <taxon>Cytophagia</taxon>
        <taxon>Cytophagales</taxon>
        <taxon>Spirosomataceae</taxon>
        <taxon>Dyadobacter</taxon>
    </lineage>
</organism>
<dbReference type="EMBL" id="JAJTTC010000010">
    <property type="protein sequence ID" value="MCF0065188.1"/>
    <property type="molecule type" value="Genomic_DNA"/>
</dbReference>
<dbReference type="Proteomes" id="UP001139000">
    <property type="component" value="Unassembled WGS sequence"/>
</dbReference>
<sequence>MAKFLFKFLIFLAAGFVLGEIVVRVWHLTSEVPKRFLDASKIQRYIPKQQGYWKGGNHNWATNELGWTGTIPGSYENLVTIIGDSFIENFMNPADCHQDLLLKARVPEMNFVEAARSGVSFIEAMEIANSMDSLKPQLHLIYVNPTDFTESVREIKVHSDITQVDLTNQKVVAGIMKSARLKTMLYNAKFAYYLFQRFPLTDIKLNVNAHAPAKMVPQPDHSRYMKLLMQFVKEKYNVENKIIVFHPKVPDALKAEVQAAGFKTISLDSENQGEWTFVYDRHWTCYGHKQAADQVSLHLQKWLSSKQLASY</sequence>
<accession>A0A9X1TP45</accession>
<proteinExistence type="predicted"/>
<gene>
    <name evidence="1" type="ORF">LXM26_26980</name>
</gene>
<name>A0A9X1TP45_9BACT</name>
<evidence type="ECO:0000313" key="2">
    <source>
        <dbReference type="Proteomes" id="UP001139000"/>
    </source>
</evidence>
<protein>
    <submittedName>
        <fullName evidence="1">Uncharacterized protein</fullName>
    </submittedName>
</protein>
<reference evidence="1" key="1">
    <citation type="submission" date="2021-12" db="EMBL/GenBank/DDBJ databases">
        <title>Novel species in genus Dyadobacter.</title>
        <authorList>
            <person name="Ma C."/>
        </authorList>
    </citation>
    <scope>NUCLEOTIDE SEQUENCE</scope>
    <source>
        <strain evidence="1">LJ419</strain>
    </source>
</reference>
<dbReference type="RefSeq" id="WP_234658178.1">
    <property type="nucleotide sequence ID" value="NZ_CP094997.1"/>
</dbReference>
<evidence type="ECO:0000313" key="1">
    <source>
        <dbReference type="EMBL" id="MCF0065188.1"/>
    </source>
</evidence>